<evidence type="ECO:0000313" key="1">
    <source>
        <dbReference type="EMBL" id="MXQ66361.1"/>
    </source>
</evidence>
<keyword evidence="2" id="KW-1185">Reference proteome</keyword>
<dbReference type="Proteomes" id="UP000431901">
    <property type="component" value="Unassembled WGS sequence"/>
</dbReference>
<gene>
    <name evidence="1" type="ORF">GQ466_20285</name>
</gene>
<dbReference type="AlphaFoldDB" id="A0A6I4W9W4"/>
<evidence type="ECO:0000313" key="2">
    <source>
        <dbReference type="Proteomes" id="UP000431901"/>
    </source>
</evidence>
<accession>A0A6I4W9W4</accession>
<dbReference type="OrthoDB" id="3629087at2"/>
<sequence>MPVSRPARDRCREFLGVGDGIRYLFPAAARGGGAGFFFVVTDDQISVLTTGGLGREKPKSVWGTYPRESRIGPVRPGEGVFEFDGSYFEIDDQYVPVVNAADAEAFEPDSLPRDPLPDL</sequence>
<comment type="caution">
    <text evidence="1">The sequence shown here is derived from an EMBL/GenBank/DDBJ whole genome shotgun (WGS) entry which is preliminary data.</text>
</comment>
<protein>
    <submittedName>
        <fullName evidence="1">Uncharacterized protein</fullName>
    </submittedName>
</protein>
<dbReference type="EMBL" id="WUTW01000004">
    <property type="protein sequence ID" value="MXQ66361.1"/>
    <property type="molecule type" value="Genomic_DNA"/>
</dbReference>
<dbReference type="RefSeq" id="WP_161104564.1">
    <property type="nucleotide sequence ID" value="NZ_JBHLYI010000007.1"/>
</dbReference>
<reference evidence="1 2" key="1">
    <citation type="submission" date="2019-12" db="EMBL/GenBank/DDBJ databases">
        <title>Nocardia macrotermitis sp. nov. and Nocardia aurantia sp. nov., isolated from the gut of the fungus growing-termite Macrotermes natalensis.</title>
        <authorList>
            <person name="Christine B."/>
            <person name="Rene B."/>
        </authorList>
    </citation>
    <scope>NUCLEOTIDE SEQUENCE [LARGE SCALE GENOMIC DNA]</scope>
    <source>
        <strain evidence="1 2">DSM 102126</strain>
    </source>
</reference>
<organism evidence="1 2">
    <name type="scientific">Actinomadura rayongensis</name>
    <dbReference type="NCBI Taxonomy" id="1429076"/>
    <lineage>
        <taxon>Bacteria</taxon>
        <taxon>Bacillati</taxon>
        <taxon>Actinomycetota</taxon>
        <taxon>Actinomycetes</taxon>
        <taxon>Streptosporangiales</taxon>
        <taxon>Thermomonosporaceae</taxon>
        <taxon>Actinomadura</taxon>
    </lineage>
</organism>
<name>A0A6I4W9W4_9ACTN</name>
<proteinExistence type="predicted"/>